<dbReference type="Proteomes" id="UP000612282">
    <property type="component" value="Unassembled WGS sequence"/>
</dbReference>
<protein>
    <submittedName>
        <fullName evidence="2">Uncharacterized protein</fullName>
    </submittedName>
</protein>
<evidence type="ECO:0000313" key="2">
    <source>
        <dbReference type="EMBL" id="GID53472.1"/>
    </source>
</evidence>
<feature type="region of interest" description="Disordered" evidence="1">
    <location>
        <begin position="1"/>
        <end position="26"/>
    </location>
</feature>
<reference evidence="2 3" key="1">
    <citation type="submission" date="2021-01" db="EMBL/GenBank/DDBJ databases">
        <title>Whole genome shotgun sequence of Actinoplanes couchii NBRC 106145.</title>
        <authorList>
            <person name="Komaki H."/>
            <person name="Tamura T."/>
        </authorList>
    </citation>
    <scope>NUCLEOTIDE SEQUENCE [LARGE SCALE GENOMIC DNA]</scope>
    <source>
        <strain evidence="2 3">NBRC 106145</strain>
    </source>
</reference>
<sequence length="112" mass="12153">MVGRAHPGCETVARAAASQPGRPGTDYPGMNLLASISSLATDSSRRPVGWQVQLRVDYVVNQVMQTHRGESEDVVKQAIQDQLRVYGVVPNKRQIAQYATTIASLPRIPPGN</sequence>
<comment type="caution">
    <text evidence="2">The sequence shown here is derived from an EMBL/GenBank/DDBJ whole genome shotgun (WGS) entry which is preliminary data.</text>
</comment>
<accession>A0ABQ3X4L6</accession>
<organism evidence="2 3">
    <name type="scientific">Actinoplanes couchii</name>
    <dbReference type="NCBI Taxonomy" id="403638"/>
    <lineage>
        <taxon>Bacteria</taxon>
        <taxon>Bacillati</taxon>
        <taxon>Actinomycetota</taxon>
        <taxon>Actinomycetes</taxon>
        <taxon>Micromonosporales</taxon>
        <taxon>Micromonosporaceae</taxon>
        <taxon>Actinoplanes</taxon>
    </lineage>
</organism>
<name>A0ABQ3X4L6_9ACTN</name>
<proteinExistence type="predicted"/>
<evidence type="ECO:0000256" key="1">
    <source>
        <dbReference type="SAM" id="MobiDB-lite"/>
    </source>
</evidence>
<evidence type="ECO:0000313" key="3">
    <source>
        <dbReference type="Proteomes" id="UP000612282"/>
    </source>
</evidence>
<gene>
    <name evidence="2" type="ORF">Aco03nite_018760</name>
</gene>
<keyword evidence="3" id="KW-1185">Reference proteome</keyword>
<dbReference type="EMBL" id="BOMG01000029">
    <property type="protein sequence ID" value="GID53472.1"/>
    <property type="molecule type" value="Genomic_DNA"/>
</dbReference>